<dbReference type="FunCoup" id="D8RRV9">
    <property type="interactions" value="683"/>
</dbReference>
<reference evidence="2 3" key="1">
    <citation type="journal article" date="2011" name="Science">
        <title>The Selaginella genome identifies genetic changes associated with the evolution of vascular plants.</title>
        <authorList>
            <person name="Banks J.A."/>
            <person name="Nishiyama T."/>
            <person name="Hasebe M."/>
            <person name="Bowman J.L."/>
            <person name="Gribskov M."/>
            <person name="dePamphilis C."/>
            <person name="Albert V.A."/>
            <person name="Aono N."/>
            <person name="Aoyama T."/>
            <person name="Ambrose B.A."/>
            <person name="Ashton N.W."/>
            <person name="Axtell M.J."/>
            <person name="Barker E."/>
            <person name="Barker M.S."/>
            <person name="Bennetzen J.L."/>
            <person name="Bonawitz N.D."/>
            <person name="Chapple C."/>
            <person name="Cheng C."/>
            <person name="Correa L.G."/>
            <person name="Dacre M."/>
            <person name="DeBarry J."/>
            <person name="Dreyer I."/>
            <person name="Elias M."/>
            <person name="Engstrom E.M."/>
            <person name="Estelle M."/>
            <person name="Feng L."/>
            <person name="Finet C."/>
            <person name="Floyd S.K."/>
            <person name="Frommer W.B."/>
            <person name="Fujita T."/>
            <person name="Gramzow L."/>
            <person name="Gutensohn M."/>
            <person name="Harholt J."/>
            <person name="Hattori M."/>
            <person name="Heyl A."/>
            <person name="Hirai T."/>
            <person name="Hiwatashi Y."/>
            <person name="Ishikawa M."/>
            <person name="Iwata M."/>
            <person name="Karol K.G."/>
            <person name="Koehler B."/>
            <person name="Kolukisaoglu U."/>
            <person name="Kubo M."/>
            <person name="Kurata T."/>
            <person name="Lalonde S."/>
            <person name="Li K."/>
            <person name="Li Y."/>
            <person name="Litt A."/>
            <person name="Lyons E."/>
            <person name="Manning G."/>
            <person name="Maruyama T."/>
            <person name="Michael T.P."/>
            <person name="Mikami K."/>
            <person name="Miyazaki S."/>
            <person name="Morinaga S."/>
            <person name="Murata T."/>
            <person name="Mueller-Roeber B."/>
            <person name="Nelson D.R."/>
            <person name="Obara M."/>
            <person name="Oguri Y."/>
            <person name="Olmstead R.G."/>
            <person name="Onodera N."/>
            <person name="Petersen B.L."/>
            <person name="Pils B."/>
            <person name="Prigge M."/>
            <person name="Rensing S.A."/>
            <person name="Riano-Pachon D.M."/>
            <person name="Roberts A.W."/>
            <person name="Sato Y."/>
            <person name="Scheller H.V."/>
            <person name="Schulz B."/>
            <person name="Schulz C."/>
            <person name="Shakirov E.V."/>
            <person name="Shibagaki N."/>
            <person name="Shinohara N."/>
            <person name="Shippen D.E."/>
            <person name="Soerensen I."/>
            <person name="Sotooka R."/>
            <person name="Sugimoto N."/>
            <person name="Sugita M."/>
            <person name="Sumikawa N."/>
            <person name="Tanurdzic M."/>
            <person name="Theissen G."/>
            <person name="Ulvskov P."/>
            <person name="Wakazuki S."/>
            <person name="Weng J.K."/>
            <person name="Willats W.W."/>
            <person name="Wipf D."/>
            <person name="Wolf P.G."/>
            <person name="Yang L."/>
            <person name="Zimmer A.D."/>
            <person name="Zhu Q."/>
            <person name="Mitros T."/>
            <person name="Hellsten U."/>
            <person name="Loque D."/>
            <person name="Otillar R."/>
            <person name="Salamov A."/>
            <person name="Schmutz J."/>
            <person name="Shapiro H."/>
            <person name="Lindquist E."/>
            <person name="Lucas S."/>
            <person name="Rokhsar D."/>
            <person name="Grigoriev I.V."/>
        </authorList>
    </citation>
    <scope>NUCLEOTIDE SEQUENCE [LARGE SCALE GENOMIC DNA]</scope>
</reference>
<evidence type="ECO:0000313" key="1">
    <source>
        <dbReference type="EMBL" id="EFJ15398.1"/>
    </source>
</evidence>
<sequence length="108" mass="12818">MAEGEDPPPKAFKFSCTPALDALWFCYSPVFQLREYYREGTFNTCTDKFWDVMNCFRLKTKKLAEAQVIIESENRKREQPLFWELRSKEEATEAWNKDFPDMKESDGL</sequence>
<dbReference type="Proteomes" id="UP000001514">
    <property type="component" value="Unassembled WGS sequence"/>
</dbReference>
<gene>
    <name evidence="2" type="ORF">SELMODRAFT_414168</name>
    <name evidence="1" type="ORF">SELMODRAFT_422834</name>
</gene>
<proteinExistence type="predicted"/>
<dbReference type="Gramene" id="EFJ24953">
    <property type="protein sequence ID" value="EFJ24953"/>
    <property type="gene ID" value="SELMODRAFT_414168"/>
</dbReference>
<keyword evidence="3" id="KW-1185">Reference proteome</keyword>
<dbReference type="InParanoid" id="D8RRV9"/>
<dbReference type="Pfam" id="PF11326">
    <property type="entry name" value="PANTS-like"/>
    <property type="match status" value="1"/>
</dbReference>
<dbReference type="eggNOG" id="ENOG502S200">
    <property type="taxonomic scope" value="Eukaryota"/>
</dbReference>
<dbReference type="AlphaFoldDB" id="D8RRV9"/>
<evidence type="ECO:0000313" key="2">
    <source>
        <dbReference type="EMBL" id="EFJ24953.1"/>
    </source>
</evidence>
<dbReference type="HOGENOM" id="CLU_128964_1_0_1"/>
<dbReference type="OMA" id="LSCTTCF"/>
<dbReference type="PANTHER" id="PTHR28052">
    <property type="entry name" value="UPF0545 PROTEIN C22ORF39"/>
    <property type="match status" value="1"/>
</dbReference>
<dbReference type="STRING" id="88036.D8RRV9"/>
<dbReference type="KEGG" id="smo:SELMODRAFT_422834"/>
<dbReference type="EMBL" id="GL377588">
    <property type="protein sequence ID" value="EFJ24953.1"/>
    <property type="molecule type" value="Genomic_DNA"/>
</dbReference>
<evidence type="ECO:0000313" key="3">
    <source>
        <dbReference type="Proteomes" id="UP000001514"/>
    </source>
</evidence>
<dbReference type="InterPro" id="IPR021475">
    <property type="entry name" value="Pants/Emi1-like"/>
</dbReference>
<dbReference type="EMBL" id="GL377623">
    <property type="protein sequence ID" value="EFJ15398.1"/>
    <property type="molecule type" value="Genomic_DNA"/>
</dbReference>
<dbReference type="OrthoDB" id="2017405at2759"/>
<name>D8RRV9_SELML</name>
<dbReference type="PANTHER" id="PTHR28052:SF1">
    <property type="entry name" value="UPF0545 PROTEIN C22ORF39"/>
    <property type="match status" value="1"/>
</dbReference>
<accession>D8RRV9</accession>
<dbReference type="KEGG" id="smo:SELMODRAFT_414168"/>
<organism evidence="3">
    <name type="scientific">Selaginella moellendorffii</name>
    <name type="common">Spikemoss</name>
    <dbReference type="NCBI Taxonomy" id="88036"/>
    <lineage>
        <taxon>Eukaryota</taxon>
        <taxon>Viridiplantae</taxon>
        <taxon>Streptophyta</taxon>
        <taxon>Embryophyta</taxon>
        <taxon>Tracheophyta</taxon>
        <taxon>Lycopodiopsida</taxon>
        <taxon>Selaginellales</taxon>
        <taxon>Selaginellaceae</taxon>
        <taxon>Selaginella</taxon>
    </lineage>
</organism>
<dbReference type="Gramene" id="EFJ15398">
    <property type="protein sequence ID" value="EFJ15398"/>
    <property type="gene ID" value="SELMODRAFT_422834"/>
</dbReference>
<protein>
    <recommendedName>
        <fullName evidence="4">DUF3128 domain-containing protein</fullName>
    </recommendedName>
</protein>
<evidence type="ECO:0008006" key="4">
    <source>
        <dbReference type="Google" id="ProtNLM"/>
    </source>
</evidence>